<sequence length="517" mass="53302">MHSVTALAGIAAYAAGVSGLIIDAVQVPSSTFRGTLPVLRLCRPAPGESPTAINPQSASCPIDPATGRDVSWKWDYGSTPSINGQTLLNLYGGASASGEVAKLLNEPGYNTRFTYGYTNAGLPRQPSEFRVVRNGKYQAIDVNNKLQKGDTLEFYGPSAANAPDKTLRLNRPAAVRQAAQTWVLSRQIAGANGQPTNIGILPTVVLRIADLGDKEVVAQKQSWLQRGANWLASAADTAQNLGVQAIEGIGNAGTTAQLWAARAAAAVNRDPSQAFDNAINSIARPLAAAGDQVGTAASNLYDTVVGVPTKISKQVAEDLTGVSNAVADGLLAVSQAVNDGLITAQQGYDRLKQGITQAASNGWEQAKKQLASGWGGLRNFFGGGGSTAAAPATGQGQPVVNNVVPPVVADANVGQVPVVVDPIVNANANANALPLVDPAANYQPVLDGIQENSLEDVSVVSDAGSVDDYIEVDTDGDGFSDVSVIEDDGAPATGWGQDSLVNILDNMSSSQLIAGQA</sequence>
<dbReference type="AlphaFoldDB" id="A0AAV9UFD2"/>
<gene>
    <name evidence="1" type="ORF">TWF696_009631</name>
</gene>
<organism evidence="1 2">
    <name type="scientific">Orbilia brochopaga</name>
    <dbReference type="NCBI Taxonomy" id="3140254"/>
    <lineage>
        <taxon>Eukaryota</taxon>
        <taxon>Fungi</taxon>
        <taxon>Dikarya</taxon>
        <taxon>Ascomycota</taxon>
        <taxon>Pezizomycotina</taxon>
        <taxon>Orbiliomycetes</taxon>
        <taxon>Orbiliales</taxon>
        <taxon>Orbiliaceae</taxon>
        <taxon>Orbilia</taxon>
    </lineage>
</organism>
<name>A0AAV9UFD2_9PEZI</name>
<accession>A0AAV9UFD2</accession>
<protein>
    <submittedName>
        <fullName evidence="1">Uncharacterized protein</fullName>
    </submittedName>
</protein>
<dbReference type="EMBL" id="JAVHNQ010000009">
    <property type="protein sequence ID" value="KAK6338823.1"/>
    <property type="molecule type" value="Genomic_DNA"/>
</dbReference>
<dbReference type="Proteomes" id="UP001375240">
    <property type="component" value="Unassembled WGS sequence"/>
</dbReference>
<proteinExistence type="predicted"/>
<evidence type="ECO:0000313" key="1">
    <source>
        <dbReference type="EMBL" id="KAK6338823.1"/>
    </source>
</evidence>
<keyword evidence="2" id="KW-1185">Reference proteome</keyword>
<reference evidence="1 2" key="1">
    <citation type="submission" date="2019-10" db="EMBL/GenBank/DDBJ databases">
        <authorList>
            <person name="Palmer J.M."/>
        </authorList>
    </citation>
    <scope>NUCLEOTIDE SEQUENCE [LARGE SCALE GENOMIC DNA]</scope>
    <source>
        <strain evidence="1 2">TWF696</strain>
    </source>
</reference>
<evidence type="ECO:0000313" key="2">
    <source>
        <dbReference type="Proteomes" id="UP001375240"/>
    </source>
</evidence>
<comment type="caution">
    <text evidence="1">The sequence shown here is derived from an EMBL/GenBank/DDBJ whole genome shotgun (WGS) entry which is preliminary data.</text>
</comment>